<evidence type="ECO:0000256" key="6">
    <source>
        <dbReference type="RuleBase" id="RU000461"/>
    </source>
</evidence>
<proteinExistence type="inferred from homology"/>
<dbReference type="EMBL" id="ML994610">
    <property type="protein sequence ID" value="KAF2195890.1"/>
    <property type="molecule type" value="Genomic_DNA"/>
</dbReference>
<dbReference type="Pfam" id="PF00067">
    <property type="entry name" value="p450"/>
    <property type="match status" value="1"/>
</dbReference>
<keyword evidence="6" id="KW-0503">Monooxygenase</keyword>
<evidence type="ECO:0000256" key="3">
    <source>
        <dbReference type="ARBA" id="ARBA00022723"/>
    </source>
</evidence>
<dbReference type="InterPro" id="IPR050121">
    <property type="entry name" value="Cytochrome_P450_monoxygenase"/>
</dbReference>
<keyword evidence="7" id="KW-0472">Membrane</keyword>
<dbReference type="SUPFAM" id="SSF48264">
    <property type="entry name" value="Cytochrome P450"/>
    <property type="match status" value="1"/>
</dbReference>
<evidence type="ECO:0000256" key="2">
    <source>
        <dbReference type="ARBA" id="ARBA00010617"/>
    </source>
</evidence>
<evidence type="ECO:0000256" key="7">
    <source>
        <dbReference type="SAM" id="Phobius"/>
    </source>
</evidence>
<dbReference type="PANTHER" id="PTHR24305">
    <property type="entry name" value="CYTOCHROME P450"/>
    <property type="match status" value="1"/>
</dbReference>
<evidence type="ECO:0000313" key="8">
    <source>
        <dbReference type="EMBL" id="KAF2195890.1"/>
    </source>
</evidence>
<keyword evidence="4 5" id="KW-0408">Iron</keyword>
<feature type="transmembrane region" description="Helical" evidence="7">
    <location>
        <begin position="6"/>
        <end position="27"/>
    </location>
</feature>
<dbReference type="InterPro" id="IPR017972">
    <property type="entry name" value="Cyt_P450_CS"/>
</dbReference>
<accession>A0A6A6F0J4</accession>
<dbReference type="PRINTS" id="PR00385">
    <property type="entry name" value="P450"/>
</dbReference>
<dbReference type="GO" id="GO:0004497">
    <property type="term" value="F:monooxygenase activity"/>
    <property type="evidence" value="ECO:0007669"/>
    <property type="project" value="UniProtKB-KW"/>
</dbReference>
<keyword evidence="3 5" id="KW-0479">Metal-binding</keyword>
<keyword evidence="6" id="KW-0560">Oxidoreductase</keyword>
<dbReference type="Gene3D" id="1.10.630.10">
    <property type="entry name" value="Cytochrome P450"/>
    <property type="match status" value="1"/>
</dbReference>
<protein>
    <submittedName>
        <fullName evidence="8">Cytochrome P450</fullName>
    </submittedName>
</protein>
<dbReference type="GO" id="GO:0016705">
    <property type="term" value="F:oxidoreductase activity, acting on paired donors, with incorporation or reduction of molecular oxygen"/>
    <property type="evidence" value="ECO:0007669"/>
    <property type="project" value="InterPro"/>
</dbReference>
<dbReference type="CDD" id="cd11060">
    <property type="entry name" value="CYP57A1-like"/>
    <property type="match status" value="1"/>
</dbReference>
<gene>
    <name evidence="8" type="ORF">K469DRAFT_650087</name>
</gene>
<dbReference type="PRINTS" id="PR00463">
    <property type="entry name" value="EP450I"/>
</dbReference>
<keyword evidence="7" id="KW-0812">Transmembrane</keyword>
<evidence type="ECO:0000256" key="5">
    <source>
        <dbReference type="PIRSR" id="PIRSR602401-1"/>
    </source>
</evidence>
<dbReference type="InterPro" id="IPR001128">
    <property type="entry name" value="Cyt_P450"/>
</dbReference>
<dbReference type="OrthoDB" id="3934656at2759"/>
<evidence type="ECO:0000256" key="4">
    <source>
        <dbReference type="ARBA" id="ARBA00023004"/>
    </source>
</evidence>
<dbReference type="Proteomes" id="UP000800200">
    <property type="component" value="Unassembled WGS sequence"/>
</dbReference>
<evidence type="ECO:0000256" key="1">
    <source>
        <dbReference type="ARBA" id="ARBA00001971"/>
    </source>
</evidence>
<dbReference type="PANTHER" id="PTHR24305:SF232">
    <property type="entry name" value="P450, PUTATIVE (EUROFUNG)-RELATED"/>
    <property type="match status" value="1"/>
</dbReference>
<sequence length="528" mass="60460">MLTLQVVLFAAKYWPAILFLVVFAFLAHQKFNKGLNKYPGPLVAAYTDWWRFAESWSRATHFTHQSLHRKHGDIVRLGPNSLSFADPKALSVIYGFNKGMIKSDFYPVQQPIAKGVRIHSLFSTTDEDYHAKYRRCVNGAFAMTNLRGYEPLVDSTTDAFVEQTIKRYCGSDKECNFYRWLQFYALDVIGELTWSKRMGFLDDDRDVGNVCKSMAANLAYAGPIGQMPWLDLIWVKNPIRLRLQEWGWIKSVTLPTTRFALQQNEDRAGELAKIRRDGDLEGGSRKTHDFLLKFTQAQYDHPDFMENGQVLATCNSMITAGTETTAITLSAIFHNLMQHPSVYCKLMIEIDGAVRDGIIIERRNKKVSWTEAQRLSYLDAVIQESFRLHPAVGMTQEKVVPAQGLEIAGHYIPGNTIVGCNPWVLQRRPEIFGDDVDAFRPERWLEASADQLRDMKAAMFQFGGGSRTCIGKHIALFSIYKFVPTFLRNFNMQQIKEDEYRHQCVWMVRIEGFYAQLSKRHQGQSVGS</sequence>
<organism evidence="8 9">
    <name type="scientific">Zopfia rhizophila CBS 207.26</name>
    <dbReference type="NCBI Taxonomy" id="1314779"/>
    <lineage>
        <taxon>Eukaryota</taxon>
        <taxon>Fungi</taxon>
        <taxon>Dikarya</taxon>
        <taxon>Ascomycota</taxon>
        <taxon>Pezizomycotina</taxon>
        <taxon>Dothideomycetes</taxon>
        <taxon>Dothideomycetes incertae sedis</taxon>
        <taxon>Zopfiaceae</taxon>
        <taxon>Zopfia</taxon>
    </lineage>
</organism>
<keyword evidence="9" id="KW-1185">Reference proteome</keyword>
<dbReference type="FunFam" id="1.10.630.10:FF:000050">
    <property type="entry name" value="Cytochrome P450 monooxygenase"/>
    <property type="match status" value="1"/>
</dbReference>
<dbReference type="InterPro" id="IPR002401">
    <property type="entry name" value="Cyt_P450_E_grp-I"/>
</dbReference>
<dbReference type="PROSITE" id="PS00086">
    <property type="entry name" value="CYTOCHROME_P450"/>
    <property type="match status" value="1"/>
</dbReference>
<dbReference type="AlphaFoldDB" id="A0A6A6F0J4"/>
<name>A0A6A6F0J4_9PEZI</name>
<dbReference type="GO" id="GO:0005506">
    <property type="term" value="F:iron ion binding"/>
    <property type="evidence" value="ECO:0007669"/>
    <property type="project" value="InterPro"/>
</dbReference>
<keyword evidence="5 6" id="KW-0349">Heme</keyword>
<dbReference type="GO" id="GO:0020037">
    <property type="term" value="F:heme binding"/>
    <property type="evidence" value="ECO:0007669"/>
    <property type="project" value="InterPro"/>
</dbReference>
<keyword evidence="7" id="KW-1133">Transmembrane helix</keyword>
<reference evidence="8" key="1">
    <citation type="journal article" date="2020" name="Stud. Mycol.">
        <title>101 Dothideomycetes genomes: a test case for predicting lifestyles and emergence of pathogens.</title>
        <authorList>
            <person name="Haridas S."/>
            <person name="Albert R."/>
            <person name="Binder M."/>
            <person name="Bloem J."/>
            <person name="Labutti K."/>
            <person name="Salamov A."/>
            <person name="Andreopoulos B."/>
            <person name="Baker S."/>
            <person name="Barry K."/>
            <person name="Bills G."/>
            <person name="Bluhm B."/>
            <person name="Cannon C."/>
            <person name="Castanera R."/>
            <person name="Culley D."/>
            <person name="Daum C."/>
            <person name="Ezra D."/>
            <person name="Gonzalez J."/>
            <person name="Henrissat B."/>
            <person name="Kuo A."/>
            <person name="Liang C."/>
            <person name="Lipzen A."/>
            <person name="Lutzoni F."/>
            <person name="Magnuson J."/>
            <person name="Mondo S."/>
            <person name="Nolan M."/>
            <person name="Ohm R."/>
            <person name="Pangilinan J."/>
            <person name="Park H.-J."/>
            <person name="Ramirez L."/>
            <person name="Alfaro M."/>
            <person name="Sun H."/>
            <person name="Tritt A."/>
            <person name="Yoshinaga Y."/>
            <person name="Zwiers L.-H."/>
            <person name="Turgeon B."/>
            <person name="Goodwin S."/>
            <person name="Spatafora J."/>
            <person name="Crous P."/>
            <person name="Grigoriev I."/>
        </authorList>
    </citation>
    <scope>NUCLEOTIDE SEQUENCE</scope>
    <source>
        <strain evidence="8">CBS 207.26</strain>
    </source>
</reference>
<feature type="binding site" description="axial binding residue" evidence="5">
    <location>
        <position position="469"/>
    </location>
    <ligand>
        <name>heme</name>
        <dbReference type="ChEBI" id="CHEBI:30413"/>
    </ligand>
    <ligandPart>
        <name>Fe</name>
        <dbReference type="ChEBI" id="CHEBI:18248"/>
    </ligandPart>
</feature>
<comment type="similarity">
    <text evidence="2 6">Belongs to the cytochrome P450 family.</text>
</comment>
<evidence type="ECO:0000313" key="9">
    <source>
        <dbReference type="Proteomes" id="UP000800200"/>
    </source>
</evidence>
<dbReference type="InterPro" id="IPR036396">
    <property type="entry name" value="Cyt_P450_sf"/>
</dbReference>
<comment type="cofactor">
    <cofactor evidence="1 5">
        <name>heme</name>
        <dbReference type="ChEBI" id="CHEBI:30413"/>
    </cofactor>
</comment>